<protein>
    <submittedName>
        <fullName evidence="1">Uncharacterized protein</fullName>
    </submittedName>
</protein>
<name>A0AAN9T544_9HEMI</name>
<sequence>MILIILVPELAHEKTCWPFNCVTKNESSDPIVTDIPPCPHSISPSNRSSFDAQHLHINSGLNLTTVVITAADSESLSVPNDIVSFPSFRSISNPPTSSATPLHSNMPSAKRLSCPILPDIGTISPLQIEKLTKPSAILSSAKAELKVVRPATSIDKSPSHSLVSSDEELKKRKSVSILLPLEEYHTRIDD</sequence>
<dbReference type="Proteomes" id="UP001367676">
    <property type="component" value="Unassembled WGS sequence"/>
</dbReference>
<dbReference type="AlphaFoldDB" id="A0AAN9T544"/>
<evidence type="ECO:0000313" key="2">
    <source>
        <dbReference type="Proteomes" id="UP001367676"/>
    </source>
</evidence>
<organism evidence="1 2">
    <name type="scientific">Parthenolecanium corni</name>
    <dbReference type="NCBI Taxonomy" id="536013"/>
    <lineage>
        <taxon>Eukaryota</taxon>
        <taxon>Metazoa</taxon>
        <taxon>Ecdysozoa</taxon>
        <taxon>Arthropoda</taxon>
        <taxon>Hexapoda</taxon>
        <taxon>Insecta</taxon>
        <taxon>Pterygota</taxon>
        <taxon>Neoptera</taxon>
        <taxon>Paraneoptera</taxon>
        <taxon>Hemiptera</taxon>
        <taxon>Sternorrhyncha</taxon>
        <taxon>Coccoidea</taxon>
        <taxon>Coccidae</taxon>
        <taxon>Parthenolecanium</taxon>
    </lineage>
</organism>
<dbReference type="EMBL" id="JBBCAQ010000038">
    <property type="protein sequence ID" value="KAK7572062.1"/>
    <property type="molecule type" value="Genomic_DNA"/>
</dbReference>
<accession>A0AAN9T544</accession>
<keyword evidence="2" id="KW-1185">Reference proteome</keyword>
<reference evidence="1 2" key="1">
    <citation type="submission" date="2024-03" db="EMBL/GenBank/DDBJ databases">
        <title>Adaptation during the transition from Ophiocordyceps entomopathogen to insect associate is accompanied by gene loss and intensified selection.</title>
        <authorList>
            <person name="Ward C.M."/>
            <person name="Onetto C.A."/>
            <person name="Borneman A.R."/>
        </authorList>
    </citation>
    <scope>NUCLEOTIDE SEQUENCE [LARGE SCALE GENOMIC DNA]</scope>
    <source>
        <strain evidence="1">AWRI1</strain>
        <tissue evidence="1">Single Adult Female</tissue>
    </source>
</reference>
<proteinExistence type="predicted"/>
<evidence type="ECO:0000313" key="1">
    <source>
        <dbReference type="EMBL" id="KAK7572062.1"/>
    </source>
</evidence>
<comment type="caution">
    <text evidence="1">The sequence shown here is derived from an EMBL/GenBank/DDBJ whole genome shotgun (WGS) entry which is preliminary data.</text>
</comment>
<gene>
    <name evidence="1" type="ORF">V9T40_014534</name>
</gene>